<dbReference type="GO" id="GO:0001681">
    <property type="term" value="F:sialate O-acetylesterase activity"/>
    <property type="evidence" value="ECO:0007669"/>
    <property type="project" value="InterPro"/>
</dbReference>
<dbReference type="Pfam" id="PF03629">
    <property type="entry name" value="SASA"/>
    <property type="match status" value="1"/>
</dbReference>
<dbReference type="InterPro" id="IPR005181">
    <property type="entry name" value="SASA"/>
</dbReference>
<feature type="domain" description="Sialate O-acetylesterase" evidence="2">
    <location>
        <begin position="368"/>
        <end position="588"/>
    </location>
</feature>
<proteinExistence type="predicted"/>
<dbReference type="Proteomes" id="UP000693672">
    <property type="component" value="Unassembled WGS sequence"/>
</dbReference>
<dbReference type="AlphaFoldDB" id="A0A916JSI2"/>
<reference evidence="3" key="1">
    <citation type="submission" date="2021-06" db="EMBL/GenBank/DDBJ databases">
        <authorList>
            <person name="Criscuolo A."/>
        </authorList>
    </citation>
    <scope>NUCLEOTIDE SEQUENCE</scope>
    <source>
        <strain evidence="3">CIP111600</strain>
    </source>
</reference>
<dbReference type="EMBL" id="CAJVAS010000001">
    <property type="protein sequence ID" value="CAG7599411.1"/>
    <property type="molecule type" value="Genomic_DNA"/>
</dbReference>
<organism evidence="3 4">
    <name type="scientific">Paenibacillus solanacearum</name>
    <dbReference type="NCBI Taxonomy" id="2048548"/>
    <lineage>
        <taxon>Bacteria</taxon>
        <taxon>Bacillati</taxon>
        <taxon>Bacillota</taxon>
        <taxon>Bacilli</taxon>
        <taxon>Bacillales</taxon>
        <taxon>Paenibacillaceae</taxon>
        <taxon>Paenibacillus</taxon>
    </lineage>
</organism>
<gene>
    <name evidence="3" type="ORF">PAESOLCIP111_00308</name>
</gene>
<evidence type="ECO:0000259" key="2">
    <source>
        <dbReference type="Pfam" id="PF03629"/>
    </source>
</evidence>
<dbReference type="GO" id="GO:0005975">
    <property type="term" value="P:carbohydrate metabolic process"/>
    <property type="evidence" value="ECO:0007669"/>
    <property type="project" value="TreeGrafter"/>
</dbReference>
<keyword evidence="1" id="KW-0378">Hydrolase</keyword>
<sequence length="713" mass="78111">MLVLLTAALCACTDAREPAAPPSRPQDEQPLGTAIEFANRRISGNAIAGADGQPEWLLQRAAGADIALAGTQGLVMRKQTGATFAALKADTLGYGDNYIFEATFQTDGLGAPSRPSVMLIPRTKDFAKKQYYAFQYTLENGKMMWRLMNTAAPAEFNNAADPKREAAYILKGGTSYTARIVIHNPNENMVALTMYLYDPEDPESGKKPLISYLDSSSYRIMKNAEVGPQVGTSGSADIQPQVAFGGIKVYPFSDWDSLKEKRPSASPVLPAARPSSAAALAGSEQALVMPSVFSDGMVLQRNKAIPVWGKGADGERVTVRLAGQQKETTVKDGKWMVELAPQEAGGPYELVVQGKQKQLTFKDVLIGEVWVLSGQSNMQYLMKNIADPEDIRQANDNEIRLFTSRTNMTEQPMWDIPGGNWKAATPASVAEFSGTGYYMGLELRKQLGVPVGLIATAVGGTDIYMWMRQDIVKEAGFKADPKRQLPSLLYNARIAPLQPYAIAGVAWWQGEHNASLGDANYSGLFASLVKDWRKQWRQGDFPFIYVQLSSYNNAKFPALREEQLLSLAKTDNTGMAVTIDNGESNNIHPRNKKETGYRLSLIARALAYGEKLEYMGPIYKAMTVKNGKAEIEFTHTGSGLMVKGERLKGFKISGADYKFVDAEAVISGERIVVSSDRVPEPAAVRYAYEGFPEANLYNKEGLPASPFRTDRTK</sequence>
<keyword evidence="4" id="KW-1185">Reference proteome</keyword>
<dbReference type="InterPro" id="IPR039329">
    <property type="entry name" value="SIAE"/>
</dbReference>
<evidence type="ECO:0000313" key="3">
    <source>
        <dbReference type="EMBL" id="CAG7599411.1"/>
    </source>
</evidence>
<name>A0A916JSI2_9BACL</name>
<accession>A0A916JSI2</accession>
<comment type="caution">
    <text evidence="3">The sequence shown here is derived from an EMBL/GenBank/DDBJ whole genome shotgun (WGS) entry which is preliminary data.</text>
</comment>
<evidence type="ECO:0000256" key="1">
    <source>
        <dbReference type="ARBA" id="ARBA00022801"/>
    </source>
</evidence>
<dbReference type="PANTHER" id="PTHR22901">
    <property type="entry name" value="SIALATE O-ACETYLESTERASE"/>
    <property type="match status" value="1"/>
</dbReference>
<protein>
    <recommendedName>
        <fullName evidence="2">Sialate O-acetylesterase domain-containing protein</fullName>
    </recommendedName>
</protein>
<evidence type="ECO:0000313" key="4">
    <source>
        <dbReference type="Proteomes" id="UP000693672"/>
    </source>
</evidence>
<dbReference type="PANTHER" id="PTHR22901:SF0">
    <property type="entry name" value="SIALATE O-ACETYLESTERASE"/>
    <property type="match status" value="1"/>
</dbReference>